<dbReference type="EC" id="4.3.3.7" evidence="4 12"/>
<feature type="site" description="Part of a proton relay during catalysis" evidence="12">
    <location>
        <position position="112"/>
    </location>
</feature>
<feature type="active site" description="Proton donor/acceptor" evidence="12">
    <location>
        <position position="138"/>
    </location>
</feature>
<dbReference type="PANTHER" id="PTHR12128">
    <property type="entry name" value="DIHYDRODIPICOLINATE SYNTHASE"/>
    <property type="match status" value="1"/>
</dbReference>
<keyword evidence="9 12" id="KW-0456">Lyase</keyword>
<evidence type="ECO:0000313" key="15">
    <source>
        <dbReference type="Proteomes" id="UP001597267"/>
    </source>
</evidence>
<dbReference type="Proteomes" id="UP001597267">
    <property type="component" value="Unassembled WGS sequence"/>
</dbReference>
<dbReference type="EMBL" id="JBHTOP010000005">
    <property type="protein sequence ID" value="MFD1671194.1"/>
    <property type="molecule type" value="Genomic_DNA"/>
</dbReference>
<evidence type="ECO:0000256" key="8">
    <source>
        <dbReference type="ARBA" id="ARBA00023154"/>
    </source>
</evidence>
<evidence type="ECO:0000313" key="14">
    <source>
        <dbReference type="EMBL" id="MFD1671194.1"/>
    </source>
</evidence>
<dbReference type="GO" id="GO:0008840">
    <property type="term" value="F:4-hydroxy-tetrahydrodipicolinate synthase activity"/>
    <property type="evidence" value="ECO:0007669"/>
    <property type="project" value="UniProtKB-EC"/>
</dbReference>
<dbReference type="RefSeq" id="WP_225423653.1">
    <property type="nucleotide sequence ID" value="NZ_JBHTOP010000005.1"/>
</dbReference>
<dbReference type="Pfam" id="PF00701">
    <property type="entry name" value="DHDPS"/>
    <property type="match status" value="1"/>
</dbReference>
<dbReference type="CDD" id="cd00950">
    <property type="entry name" value="DHDPS"/>
    <property type="match status" value="1"/>
</dbReference>
<comment type="caution">
    <text evidence="14">The sequence shown here is derived from an EMBL/GenBank/DDBJ whole genome shotgun (WGS) entry which is preliminary data.</text>
</comment>
<keyword evidence="8 12" id="KW-0457">Lysine biosynthesis</keyword>
<evidence type="ECO:0000256" key="2">
    <source>
        <dbReference type="ARBA" id="ARBA00005120"/>
    </source>
</evidence>
<evidence type="ECO:0000256" key="3">
    <source>
        <dbReference type="ARBA" id="ARBA00007592"/>
    </source>
</evidence>
<proteinExistence type="inferred from homology"/>
<evidence type="ECO:0000256" key="7">
    <source>
        <dbReference type="ARBA" id="ARBA00022915"/>
    </source>
</evidence>
<organism evidence="14 15">
    <name type="scientific">Agrilactobacillus yilanensis</name>
    <dbReference type="NCBI Taxonomy" id="2485997"/>
    <lineage>
        <taxon>Bacteria</taxon>
        <taxon>Bacillati</taxon>
        <taxon>Bacillota</taxon>
        <taxon>Bacilli</taxon>
        <taxon>Lactobacillales</taxon>
        <taxon>Lactobacillaceae</taxon>
        <taxon>Agrilactobacillus</taxon>
    </lineage>
</organism>
<comment type="function">
    <text evidence="1 12">Catalyzes the condensation of (S)-aspartate-beta-semialdehyde [(S)-ASA] and pyruvate to 4-hydroxy-tetrahydrodipicolinate (HTPA).</text>
</comment>
<feature type="binding site" evidence="12">
    <location>
        <position position="49"/>
    </location>
    <ligand>
        <name>pyruvate</name>
        <dbReference type="ChEBI" id="CHEBI:15361"/>
    </ligand>
</feature>
<feature type="binding site" evidence="12">
    <location>
        <position position="208"/>
    </location>
    <ligand>
        <name>pyruvate</name>
        <dbReference type="ChEBI" id="CHEBI:15361"/>
    </ligand>
</feature>
<evidence type="ECO:0000256" key="1">
    <source>
        <dbReference type="ARBA" id="ARBA00003294"/>
    </source>
</evidence>
<dbReference type="InterPro" id="IPR020624">
    <property type="entry name" value="Schiff_base-form_aldolases_CS"/>
</dbReference>
<dbReference type="Gene3D" id="3.20.20.70">
    <property type="entry name" value="Aldolase class I"/>
    <property type="match status" value="1"/>
</dbReference>
<evidence type="ECO:0000256" key="12">
    <source>
        <dbReference type="HAMAP-Rule" id="MF_00418"/>
    </source>
</evidence>
<evidence type="ECO:0000256" key="9">
    <source>
        <dbReference type="ARBA" id="ARBA00023239"/>
    </source>
</evidence>
<keyword evidence="6 12" id="KW-0028">Amino-acid biosynthesis</keyword>
<evidence type="ECO:0000256" key="10">
    <source>
        <dbReference type="ARBA" id="ARBA00023270"/>
    </source>
</evidence>
<comment type="caution">
    <text evidence="12">Was originally thought to be a dihydrodipicolinate synthase (DHDPS), catalyzing the condensation of (S)-aspartate-beta-semialdehyde [(S)-ASA] and pyruvate to dihydrodipicolinate (DHDP). However, it was shown in E.coli that the product of the enzymatic reaction is not dihydrodipicolinate but in fact (4S)-4-hydroxy-2,3,4,5-tetrahydro-(2S)-dipicolinic acid (HTPA), and that the consecutive dehydration reaction leading to DHDP is not spontaneous but catalyzed by DapB.</text>
</comment>
<comment type="subunit">
    <text evidence="12">Homotetramer; dimer of dimers.</text>
</comment>
<keyword evidence="7 12" id="KW-0220">Diaminopimelate biosynthesis</keyword>
<sequence length="292" mass="31181">MLLDDVSIITAMVTPFTDDNTEVDKTRLSLLVEHLLATGTDALLVGGTTGEGPTLSQTEKLDLLKETIALVKHRVPIIANVGTNNTKQTIDFMNQVAEIEGVDAALVVVPYYNKPNQAGLYAHFEAIAKNGKLPFLIYNIPGRTGVEIDVATILRLALLPNVIGVKDCTGITNLGALIKGTENLDFSVYTGEDNYAFAAKAMGANGVISVVSHLYGDELAQMYRLIELGKVKDAAKIQTALDPKIAALFSTPSPSATKAMLADRNLPVGGVRLPLVMPTSTEFAAVKNIMDN</sequence>
<gene>
    <name evidence="12 14" type="primary">dapA</name>
    <name evidence="14" type="ORF">ACFQ5M_03675</name>
</gene>
<comment type="catalytic activity">
    <reaction evidence="11 12">
        <text>L-aspartate 4-semialdehyde + pyruvate = (2S,4S)-4-hydroxy-2,3,4,5-tetrahydrodipicolinate + H2O + H(+)</text>
        <dbReference type="Rhea" id="RHEA:34171"/>
        <dbReference type="ChEBI" id="CHEBI:15361"/>
        <dbReference type="ChEBI" id="CHEBI:15377"/>
        <dbReference type="ChEBI" id="CHEBI:15378"/>
        <dbReference type="ChEBI" id="CHEBI:67139"/>
        <dbReference type="ChEBI" id="CHEBI:537519"/>
        <dbReference type="EC" id="4.3.3.7"/>
    </reaction>
</comment>
<dbReference type="SUPFAM" id="SSF51569">
    <property type="entry name" value="Aldolase"/>
    <property type="match status" value="1"/>
</dbReference>
<dbReference type="InterPro" id="IPR002220">
    <property type="entry name" value="DapA-like"/>
</dbReference>
<evidence type="ECO:0000256" key="5">
    <source>
        <dbReference type="ARBA" id="ARBA00022490"/>
    </source>
</evidence>
<dbReference type="HAMAP" id="MF_00418">
    <property type="entry name" value="DapA"/>
    <property type="match status" value="1"/>
</dbReference>
<evidence type="ECO:0000256" key="6">
    <source>
        <dbReference type="ARBA" id="ARBA00022605"/>
    </source>
</evidence>
<keyword evidence="10 12" id="KW-0704">Schiff base</keyword>
<keyword evidence="5 12" id="KW-0963">Cytoplasm</keyword>
<dbReference type="PROSITE" id="PS00666">
    <property type="entry name" value="DHDPS_2"/>
    <property type="match status" value="1"/>
</dbReference>
<comment type="similarity">
    <text evidence="3 12 13">Belongs to the DapA family.</text>
</comment>
<protein>
    <recommendedName>
        <fullName evidence="4 12">4-hydroxy-tetrahydrodipicolinate synthase</fullName>
        <shortName evidence="12">HTPA synthase</shortName>
        <ecNumber evidence="4 12">4.3.3.7</ecNumber>
    </recommendedName>
</protein>
<feature type="active site" description="Schiff-base intermediate with substrate" evidence="12">
    <location>
        <position position="166"/>
    </location>
</feature>
<dbReference type="InterPro" id="IPR020625">
    <property type="entry name" value="Schiff_base-form_aldolases_AS"/>
</dbReference>
<dbReference type="PIRSF" id="PIRSF001365">
    <property type="entry name" value="DHDPS"/>
    <property type="match status" value="1"/>
</dbReference>
<dbReference type="SMART" id="SM01130">
    <property type="entry name" value="DHDPS"/>
    <property type="match status" value="1"/>
</dbReference>
<dbReference type="InterPro" id="IPR005263">
    <property type="entry name" value="DapA"/>
</dbReference>
<feature type="site" description="Part of a proton relay during catalysis" evidence="12">
    <location>
        <position position="48"/>
    </location>
</feature>
<dbReference type="PANTHER" id="PTHR12128:SF66">
    <property type="entry name" value="4-HYDROXY-2-OXOGLUTARATE ALDOLASE, MITOCHONDRIAL"/>
    <property type="match status" value="1"/>
</dbReference>
<comment type="subcellular location">
    <subcellularLocation>
        <location evidence="12">Cytoplasm</location>
    </subcellularLocation>
</comment>
<dbReference type="PRINTS" id="PR00146">
    <property type="entry name" value="DHPICSNTHASE"/>
</dbReference>
<dbReference type="PROSITE" id="PS00665">
    <property type="entry name" value="DHDPS_1"/>
    <property type="match status" value="1"/>
</dbReference>
<comment type="pathway">
    <text evidence="2 12">Amino-acid biosynthesis; L-lysine biosynthesis via DAP pathway; (S)-tetrahydrodipicolinate from L-aspartate: step 3/4.</text>
</comment>
<dbReference type="NCBIfam" id="TIGR00674">
    <property type="entry name" value="dapA"/>
    <property type="match status" value="1"/>
</dbReference>
<keyword evidence="15" id="KW-1185">Reference proteome</keyword>
<evidence type="ECO:0000256" key="4">
    <source>
        <dbReference type="ARBA" id="ARBA00012086"/>
    </source>
</evidence>
<name>A0ABW4J5E4_9LACO</name>
<reference evidence="15" key="1">
    <citation type="journal article" date="2019" name="Int. J. Syst. Evol. Microbiol.">
        <title>The Global Catalogue of Microorganisms (GCM) 10K type strain sequencing project: providing services to taxonomists for standard genome sequencing and annotation.</title>
        <authorList>
            <consortium name="The Broad Institute Genomics Platform"/>
            <consortium name="The Broad Institute Genome Sequencing Center for Infectious Disease"/>
            <person name="Wu L."/>
            <person name="Ma J."/>
        </authorList>
    </citation>
    <scope>NUCLEOTIDE SEQUENCE [LARGE SCALE GENOMIC DNA]</scope>
    <source>
        <strain evidence="15">CCM 8896</strain>
    </source>
</reference>
<evidence type="ECO:0000256" key="13">
    <source>
        <dbReference type="PIRNR" id="PIRNR001365"/>
    </source>
</evidence>
<dbReference type="InterPro" id="IPR013785">
    <property type="entry name" value="Aldolase_TIM"/>
</dbReference>
<evidence type="ECO:0000256" key="11">
    <source>
        <dbReference type="ARBA" id="ARBA00047836"/>
    </source>
</evidence>
<accession>A0ABW4J5E4</accession>